<dbReference type="OrthoDB" id="348851at2759"/>
<feature type="compositionally biased region" description="Low complexity" evidence="1">
    <location>
        <begin position="207"/>
        <end position="216"/>
    </location>
</feature>
<evidence type="ECO:0000313" key="2">
    <source>
        <dbReference type="EMBL" id="CDJ59444.1"/>
    </source>
</evidence>
<dbReference type="InterPro" id="IPR053328">
    <property type="entry name" value="Uro-adherence_factor_A"/>
</dbReference>
<sequence>MCEGNAEDEAAWLQSDDDEDAGEKGPLHKKPRVSTEVSENTLSEQILEGSSGTGGGVAATSEHRAQVAPSKPLQHLPHSKRPASIAAMKWTSDELEATAALFQLRVGHEYAVRVGPVEGIPGTTLYIEPKGPPQVTSVQEGKQSKRRMVKLATFLKTSRSAGGAASRPAGGLASAPASGTALGPSGGPESGLASVRAGGTASGPLGGPSSEPEGGLATAAAARPIAGPPSGSSSELRALLSRVPEDQTSAVTATSSAVGTAEGTTRGPAPGTAQGTTHGTAPGTAQGTTHGTAPGTAQGTTHGTAPGTAQGTTPGTAPGTAQGTTPGTAPGTAQGTAHGTAPGITGGTAAGTETGVAAAAATGDGDNSLPGTSRAAGDAPVVEHLYFRLPKVEQTLEQRLGILHVRPDIASEMNVAPLSPVSLLRKAHNLLIKDCLTREELQDLIMTTELLVLHAMQYQRRSLPQDRPSRAVAMLGMRFLIFDIIVSTLNIIGQPARGPWWERLIASVPHSYREIVLPENARGDAKFNKMLISRLVASIAILKTGKRPFKGEVIELKMLLFFHEFSPSRFREEQFSFWKQDQEPPEK</sequence>
<accession>U6MAC0</accession>
<evidence type="ECO:0000313" key="3">
    <source>
        <dbReference type="Proteomes" id="UP000030763"/>
    </source>
</evidence>
<dbReference type="Proteomes" id="UP000030763">
    <property type="component" value="Unassembled WGS sequence"/>
</dbReference>
<feature type="compositionally biased region" description="Low complexity" evidence="1">
    <location>
        <begin position="157"/>
        <end position="183"/>
    </location>
</feature>
<dbReference type="VEuPathDB" id="ToxoDB:EMWEY_00022180"/>
<dbReference type="AlphaFoldDB" id="U6MAC0"/>
<organism evidence="2 3">
    <name type="scientific">Eimeria maxima</name>
    <name type="common">Coccidian parasite</name>
    <dbReference type="NCBI Taxonomy" id="5804"/>
    <lineage>
        <taxon>Eukaryota</taxon>
        <taxon>Sar</taxon>
        <taxon>Alveolata</taxon>
        <taxon>Apicomplexa</taxon>
        <taxon>Conoidasida</taxon>
        <taxon>Coccidia</taxon>
        <taxon>Eucoccidiorida</taxon>
        <taxon>Eimeriorina</taxon>
        <taxon>Eimeriidae</taxon>
        <taxon>Eimeria</taxon>
    </lineage>
</organism>
<name>U6MAC0_EIMMA</name>
<gene>
    <name evidence="2" type="ORF">EMWEY_00022180</name>
</gene>
<feature type="compositionally biased region" description="Low complexity" evidence="1">
    <location>
        <begin position="248"/>
        <end position="343"/>
    </location>
</feature>
<feature type="compositionally biased region" description="Polar residues" evidence="1">
    <location>
        <begin position="35"/>
        <end position="44"/>
    </location>
</feature>
<protein>
    <submittedName>
        <fullName evidence="2">Uncharacterized protein</fullName>
    </submittedName>
</protein>
<feature type="compositionally biased region" description="Acidic residues" evidence="1">
    <location>
        <begin position="1"/>
        <end position="21"/>
    </location>
</feature>
<proteinExistence type="predicted"/>
<dbReference type="OMA" id="CEGNAED"/>
<feature type="region of interest" description="Disordered" evidence="1">
    <location>
        <begin position="157"/>
        <end position="216"/>
    </location>
</feature>
<feature type="region of interest" description="Disordered" evidence="1">
    <location>
        <begin position="243"/>
        <end position="350"/>
    </location>
</feature>
<dbReference type="GeneID" id="25336204"/>
<keyword evidence="3" id="KW-1185">Reference proteome</keyword>
<reference evidence="2" key="1">
    <citation type="submission" date="2013-10" db="EMBL/GenBank/DDBJ databases">
        <title>Genomic analysis of the causative agents of coccidiosis in chickens.</title>
        <authorList>
            <person name="Reid A.J."/>
            <person name="Blake D."/>
            <person name="Billington K."/>
            <person name="Browne H."/>
            <person name="Dunn M."/>
            <person name="Hung S."/>
            <person name="Kawahara F."/>
            <person name="Miranda-Saavedra D."/>
            <person name="Mourier T."/>
            <person name="Nagra H."/>
            <person name="Otto T.D."/>
            <person name="Rawlings N."/>
            <person name="Sanchez A."/>
            <person name="Sanders M."/>
            <person name="Subramaniam C."/>
            <person name="Tay Y."/>
            <person name="Dear P."/>
            <person name="Doerig C."/>
            <person name="Gruber A."/>
            <person name="Parkinson J."/>
            <person name="Shirley M."/>
            <person name="Wan K.L."/>
            <person name="Berriman M."/>
            <person name="Tomley F."/>
            <person name="Pain A."/>
        </authorList>
    </citation>
    <scope>NUCLEOTIDE SEQUENCE [LARGE SCALE GENOMIC DNA]</scope>
    <source>
        <strain evidence="2">Weybridge</strain>
    </source>
</reference>
<dbReference type="EMBL" id="HG720415">
    <property type="protein sequence ID" value="CDJ59444.1"/>
    <property type="molecule type" value="Genomic_DNA"/>
</dbReference>
<dbReference type="RefSeq" id="XP_013336092.1">
    <property type="nucleotide sequence ID" value="XM_013480638.1"/>
</dbReference>
<reference evidence="2" key="2">
    <citation type="submission" date="2013-10" db="EMBL/GenBank/DDBJ databases">
        <authorList>
            <person name="Aslett M."/>
        </authorList>
    </citation>
    <scope>NUCLEOTIDE SEQUENCE [LARGE SCALE GENOMIC DNA]</scope>
    <source>
        <strain evidence="2">Weybridge</strain>
    </source>
</reference>
<evidence type="ECO:0000256" key="1">
    <source>
        <dbReference type="SAM" id="MobiDB-lite"/>
    </source>
</evidence>
<dbReference type="PANTHER" id="PTHR34592:SF2">
    <property type="entry name" value="SPT5 C-TERMINAL DOMAIN-CONTAINING PROTEIN"/>
    <property type="match status" value="1"/>
</dbReference>
<dbReference type="PANTHER" id="PTHR34592">
    <property type="entry name" value="EXPRESSED PROTEIN"/>
    <property type="match status" value="1"/>
</dbReference>
<feature type="region of interest" description="Disordered" evidence="1">
    <location>
        <begin position="1"/>
        <end position="80"/>
    </location>
</feature>